<dbReference type="GO" id="GO:0051539">
    <property type="term" value="F:4 iron, 4 sulfur cluster binding"/>
    <property type="evidence" value="ECO:0007669"/>
    <property type="project" value="UniProtKB-KW"/>
</dbReference>
<keyword evidence="1" id="KW-0004">4Fe-4S</keyword>
<dbReference type="InterPro" id="IPR012798">
    <property type="entry name" value="Cbl_synth_CobG-like"/>
</dbReference>
<dbReference type="GO" id="GO:0020037">
    <property type="term" value="F:heme binding"/>
    <property type="evidence" value="ECO:0007669"/>
    <property type="project" value="InterPro"/>
</dbReference>
<dbReference type="InterPro" id="IPR051329">
    <property type="entry name" value="NIR_SIR_4Fe-4S"/>
</dbReference>
<evidence type="ECO:0000256" key="4">
    <source>
        <dbReference type="ARBA" id="ARBA00023002"/>
    </source>
</evidence>
<proteinExistence type="predicted"/>
<keyword evidence="2" id="KW-0349">Heme</keyword>
<dbReference type="EMBL" id="OBKZ01000056">
    <property type="protein sequence ID" value="SOB55405.1"/>
    <property type="molecule type" value="Genomic_DNA"/>
</dbReference>
<dbReference type="RefSeq" id="WP_257016881.1">
    <property type="nucleotide sequence ID" value="NZ_OBKZ01000056.1"/>
</dbReference>
<dbReference type="InterPro" id="IPR045854">
    <property type="entry name" value="NO2/SO3_Rdtase_4Fe4S_sf"/>
</dbReference>
<feature type="domain" description="Nitrite/sulphite reductase 4Fe-4S" evidence="7">
    <location>
        <begin position="99"/>
        <end position="241"/>
    </location>
</feature>
<dbReference type="Proteomes" id="UP000219564">
    <property type="component" value="Unassembled WGS sequence"/>
</dbReference>
<protein>
    <submittedName>
        <fullName evidence="9">Nitrite and sulphite reductase 4Fe-4S region</fullName>
    </submittedName>
</protein>
<keyword evidence="5" id="KW-0408">Iron</keyword>
<dbReference type="AlphaFoldDB" id="A0AAX2HF58"/>
<evidence type="ECO:0000256" key="1">
    <source>
        <dbReference type="ARBA" id="ARBA00022485"/>
    </source>
</evidence>
<evidence type="ECO:0000256" key="5">
    <source>
        <dbReference type="ARBA" id="ARBA00023004"/>
    </source>
</evidence>
<dbReference type="PANTHER" id="PTHR32439:SF9">
    <property type="entry name" value="BLR3264 PROTEIN"/>
    <property type="match status" value="1"/>
</dbReference>
<accession>A0AAX2HF58</accession>
<evidence type="ECO:0000256" key="3">
    <source>
        <dbReference type="ARBA" id="ARBA00022723"/>
    </source>
</evidence>
<evidence type="ECO:0000259" key="7">
    <source>
        <dbReference type="Pfam" id="PF01077"/>
    </source>
</evidence>
<dbReference type="GO" id="GO:0046872">
    <property type="term" value="F:metal ion binding"/>
    <property type="evidence" value="ECO:0007669"/>
    <property type="project" value="UniProtKB-KW"/>
</dbReference>
<dbReference type="GO" id="GO:0016491">
    <property type="term" value="F:oxidoreductase activity"/>
    <property type="evidence" value="ECO:0007669"/>
    <property type="project" value="UniProtKB-KW"/>
</dbReference>
<gene>
    <name evidence="9" type="ORF">PLUA15_90166</name>
</gene>
<keyword evidence="3" id="KW-0479">Metal-binding</keyword>
<feature type="domain" description="Nitrite/Sulfite reductase ferredoxin-like" evidence="8">
    <location>
        <begin position="32"/>
        <end position="79"/>
    </location>
</feature>
<evidence type="ECO:0000259" key="8">
    <source>
        <dbReference type="Pfam" id="PF03460"/>
    </source>
</evidence>
<dbReference type="Gene3D" id="3.30.413.10">
    <property type="entry name" value="Sulfite Reductase Hemoprotein, domain 1"/>
    <property type="match status" value="2"/>
</dbReference>
<dbReference type="InterPro" id="IPR036136">
    <property type="entry name" value="Nit/Sulf_reduc_fer-like_dom_sf"/>
</dbReference>
<dbReference type="NCBIfam" id="TIGR02435">
    <property type="entry name" value="CobG"/>
    <property type="match status" value="1"/>
</dbReference>
<dbReference type="Pfam" id="PF03460">
    <property type="entry name" value="NIR_SIR_ferr"/>
    <property type="match status" value="2"/>
</dbReference>
<dbReference type="InterPro" id="IPR005117">
    <property type="entry name" value="NiRdtase/SiRdtase_haem-b_fer"/>
</dbReference>
<evidence type="ECO:0000256" key="6">
    <source>
        <dbReference type="ARBA" id="ARBA00023014"/>
    </source>
</evidence>
<keyword evidence="6" id="KW-0411">Iron-sulfur</keyword>
<dbReference type="PANTHER" id="PTHR32439">
    <property type="entry name" value="FERREDOXIN--NITRITE REDUCTASE, CHLOROPLASTIC"/>
    <property type="match status" value="1"/>
</dbReference>
<dbReference type="SUPFAM" id="SSF56014">
    <property type="entry name" value="Nitrite and sulphite reductase 4Fe-4S domain-like"/>
    <property type="match status" value="2"/>
</dbReference>
<dbReference type="InterPro" id="IPR006067">
    <property type="entry name" value="NO2/SO3_Rdtase_4Fe4S_dom"/>
</dbReference>
<dbReference type="Gene3D" id="3.90.480.10">
    <property type="entry name" value="Sulfite Reductase Hemoprotein,Domain 2"/>
    <property type="match status" value="1"/>
</dbReference>
<name>A0AAX2HF58_9PSED</name>
<comment type="caution">
    <text evidence="9">The sequence shown here is derived from an EMBL/GenBank/DDBJ whole genome shotgun (WGS) entry which is preliminary data.</text>
</comment>
<sequence length="443" mass="47249">MTLPPDFPATTPVRPSGCPGLLRIVQAMDGGICRVKLAGGLITAQQAEAVADVAHRYASGVIEATNRSNLQIRGVGTAHQALIEPLLAVGLGPANAASDDVRNLMLSPTAGIDPQQVIDTWPLARQILGSLESTPRFAELSAKFAVQLDGGEALAMREHHHDLWLCAFECNGQPLLAFGLAGCPAQDAALGSVPVEHGHELVMTVLTLFLELARPEHTRMRHLFKERAITDFFAQLAQRLSVAIGPAAAWPRATHSRQSPIGTYPQRETGQVYVGATLALGRLDAAQLSALAKIATRYGNGTLRFTPWQGVLVPHVRAEQAACVTQALHALGLLCDAQHPLTQMVACTGSSACIKGLADTKQDARRLASLISQPQPIHLTGCLRSCAAAHVAPVTLLAVAPGHYDLYLRDPQHAGFGVLRERNLTIEAAGAWLEARQRSNTHD</sequence>
<organism evidence="9 10">
    <name type="scientific">Pseudomonas lundensis</name>
    <dbReference type="NCBI Taxonomy" id="86185"/>
    <lineage>
        <taxon>Bacteria</taxon>
        <taxon>Pseudomonadati</taxon>
        <taxon>Pseudomonadota</taxon>
        <taxon>Gammaproteobacteria</taxon>
        <taxon>Pseudomonadales</taxon>
        <taxon>Pseudomonadaceae</taxon>
        <taxon>Pseudomonas</taxon>
    </lineage>
</organism>
<evidence type="ECO:0000256" key="2">
    <source>
        <dbReference type="ARBA" id="ARBA00022617"/>
    </source>
</evidence>
<reference evidence="9 10" key="1">
    <citation type="submission" date="2017-08" db="EMBL/GenBank/DDBJ databases">
        <authorList>
            <person name="Chaillou S."/>
        </authorList>
    </citation>
    <scope>NUCLEOTIDE SEQUENCE [LARGE SCALE GENOMIC DNA]</scope>
    <source>
        <strain evidence="9 10">MFPA15A1205</strain>
    </source>
</reference>
<dbReference type="Pfam" id="PF01077">
    <property type="entry name" value="NIR_SIR"/>
    <property type="match status" value="1"/>
</dbReference>
<feature type="domain" description="Nitrite/Sulfite reductase ferredoxin-like" evidence="8">
    <location>
        <begin position="264"/>
        <end position="330"/>
    </location>
</feature>
<keyword evidence="4" id="KW-0560">Oxidoreductase</keyword>
<dbReference type="SUPFAM" id="SSF55124">
    <property type="entry name" value="Nitrite/Sulfite reductase N-terminal domain-like"/>
    <property type="match status" value="2"/>
</dbReference>
<evidence type="ECO:0000313" key="9">
    <source>
        <dbReference type="EMBL" id="SOB55405.1"/>
    </source>
</evidence>
<evidence type="ECO:0000313" key="10">
    <source>
        <dbReference type="Proteomes" id="UP000219564"/>
    </source>
</evidence>